<dbReference type="SMART" id="SM00344">
    <property type="entry name" value="HTH_ASNC"/>
    <property type="match status" value="1"/>
</dbReference>
<dbReference type="GO" id="GO:0043200">
    <property type="term" value="P:response to amino acid"/>
    <property type="evidence" value="ECO:0007669"/>
    <property type="project" value="TreeGrafter"/>
</dbReference>
<dbReference type="Gene3D" id="3.30.70.920">
    <property type="match status" value="1"/>
</dbReference>
<dbReference type="KEGG" id="cact:HZ995_11080"/>
<evidence type="ECO:0000259" key="4">
    <source>
        <dbReference type="PROSITE" id="PS50956"/>
    </source>
</evidence>
<dbReference type="Gene3D" id="1.10.10.10">
    <property type="entry name" value="Winged helix-like DNA-binding domain superfamily/Winged helix DNA-binding domain"/>
    <property type="match status" value="1"/>
</dbReference>
<dbReference type="SUPFAM" id="SSF54909">
    <property type="entry name" value="Dimeric alpha+beta barrel"/>
    <property type="match status" value="1"/>
</dbReference>
<dbReference type="EMBL" id="CP060010">
    <property type="protein sequence ID" value="QTN35028.1"/>
    <property type="molecule type" value="Genomic_DNA"/>
</dbReference>
<proteinExistence type="predicted"/>
<dbReference type="InterPro" id="IPR036390">
    <property type="entry name" value="WH_DNA-bd_sf"/>
</dbReference>
<dbReference type="InterPro" id="IPR019887">
    <property type="entry name" value="Tscrpt_reg_AsnC/Lrp_C"/>
</dbReference>
<dbReference type="PROSITE" id="PS50956">
    <property type="entry name" value="HTH_ASNC_2"/>
    <property type="match status" value="1"/>
</dbReference>
<evidence type="ECO:0000256" key="2">
    <source>
        <dbReference type="ARBA" id="ARBA00023125"/>
    </source>
</evidence>
<organism evidence="5 6">
    <name type="scientific">Cognatishimia activa</name>
    <dbReference type="NCBI Taxonomy" id="1715691"/>
    <lineage>
        <taxon>Bacteria</taxon>
        <taxon>Pseudomonadati</taxon>
        <taxon>Pseudomonadota</taxon>
        <taxon>Alphaproteobacteria</taxon>
        <taxon>Rhodobacterales</taxon>
        <taxon>Paracoccaceae</taxon>
        <taxon>Cognatishimia</taxon>
    </lineage>
</organism>
<dbReference type="InterPro" id="IPR019885">
    <property type="entry name" value="Tscrpt_reg_HTH_AsnC-type_CS"/>
</dbReference>
<dbReference type="AlphaFoldDB" id="A0A975EMY9"/>
<dbReference type="InterPro" id="IPR036388">
    <property type="entry name" value="WH-like_DNA-bd_sf"/>
</dbReference>
<dbReference type="GO" id="GO:0043565">
    <property type="term" value="F:sequence-specific DNA binding"/>
    <property type="evidence" value="ECO:0007669"/>
    <property type="project" value="InterPro"/>
</dbReference>
<evidence type="ECO:0000256" key="3">
    <source>
        <dbReference type="ARBA" id="ARBA00023163"/>
    </source>
</evidence>
<dbReference type="Proteomes" id="UP000665026">
    <property type="component" value="Chromosome"/>
</dbReference>
<gene>
    <name evidence="5" type="ORF">HZ995_11080</name>
</gene>
<dbReference type="PROSITE" id="PS00519">
    <property type="entry name" value="HTH_ASNC_1"/>
    <property type="match status" value="1"/>
</dbReference>
<protein>
    <submittedName>
        <fullName evidence="5">Lrp/AsnC family transcriptional regulator</fullName>
    </submittedName>
</protein>
<evidence type="ECO:0000256" key="1">
    <source>
        <dbReference type="ARBA" id="ARBA00023015"/>
    </source>
</evidence>
<dbReference type="Pfam" id="PF13412">
    <property type="entry name" value="HTH_24"/>
    <property type="match status" value="1"/>
</dbReference>
<reference evidence="5" key="1">
    <citation type="submission" date="2020-07" db="EMBL/GenBank/DDBJ databases">
        <title>Genome sequences of bacteria associated with the marine, planktonic diatom Thalassiosira profunda strain ECT2AJA-044.</title>
        <authorList>
            <person name="Gargas C.B."/>
            <person name="Roberts W.R."/>
            <person name="Alverson A.J."/>
        </authorList>
    </citation>
    <scope>NUCLEOTIDE SEQUENCE</scope>
    <source>
        <strain evidence="5">ECT2AJA-044</strain>
    </source>
</reference>
<sequence>MPNLDEIDRTILRTLQTDGKISLQALAGLVNMSTSPCFRRVKRLQDIGIITGYVALLDQKALGLNAQAYLQLSLIDHKEETIQTFDRFVQNEAQVIECASITGSNDYLLKVVAEDAEALEQFIMKRVLRLGIISSSYTNFVLRRTKSSTVLPV</sequence>
<accession>A0A975EMY9</accession>
<dbReference type="InterPro" id="IPR000485">
    <property type="entry name" value="AsnC-type_HTH_dom"/>
</dbReference>
<keyword evidence="2" id="KW-0238">DNA-binding</keyword>
<evidence type="ECO:0000313" key="6">
    <source>
        <dbReference type="Proteomes" id="UP000665026"/>
    </source>
</evidence>
<feature type="domain" description="HTH asnC-type" evidence="4">
    <location>
        <begin position="4"/>
        <end position="65"/>
    </location>
</feature>
<evidence type="ECO:0000313" key="5">
    <source>
        <dbReference type="EMBL" id="QTN35028.1"/>
    </source>
</evidence>
<keyword evidence="3" id="KW-0804">Transcription</keyword>
<dbReference type="Pfam" id="PF01037">
    <property type="entry name" value="AsnC_trans_reg"/>
    <property type="match status" value="1"/>
</dbReference>
<dbReference type="GO" id="GO:0005829">
    <property type="term" value="C:cytosol"/>
    <property type="evidence" value="ECO:0007669"/>
    <property type="project" value="TreeGrafter"/>
</dbReference>
<dbReference type="RefSeq" id="WP_209355714.1">
    <property type="nucleotide sequence ID" value="NZ_CP060010.1"/>
</dbReference>
<dbReference type="InterPro" id="IPR011008">
    <property type="entry name" value="Dimeric_a/b-barrel"/>
</dbReference>
<keyword evidence="1" id="KW-0805">Transcription regulation</keyword>
<dbReference type="PANTHER" id="PTHR30154:SF34">
    <property type="entry name" value="TRANSCRIPTIONAL REGULATOR AZLB"/>
    <property type="match status" value="1"/>
</dbReference>
<dbReference type="SUPFAM" id="SSF46785">
    <property type="entry name" value="Winged helix' DNA-binding domain"/>
    <property type="match status" value="1"/>
</dbReference>
<dbReference type="InterPro" id="IPR019888">
    <property type="entry name" value="Tscrpt_reg_AsnC-like"/>
</dbReference>
<name>A0A975EMY9_9RHOB</name>
<dbReference type="PRINTS" id="PR00033">
    <property type="entry name" value="HTHASNC"/>
</dbReference>
<dbReference type="PANTHER" id="PTHR30154">
    <property type="entry name" value="LEUCINE-RESPONSIVE REGULATORY PROTEIN"/>
    <property type="match status" value="1"/>
</dbReference>